<feature type="transmembrane region" description="Helical" evidence="1">
    <location>
        <begin position="61"/>
        <end position="80"/>
    </location>
</feature>
<feature type="transmembrane region" description="Helical" evidence="1">
    <location>
        <begin position="16"/>
        <end position="49"/>
    </location>
</feature>
<name>A0A5S9F3X3_UABAM</name>
<evidence type="ECO:0000256" key="1">
    <source>
        <dbReference type="SAM" id="Phobius"/>
    </source>
</evidence>
<dbReference type="KEGG" id="uam:UABAM_03509"/>
<organism evidence="2 3">
    <name type="scientific">Uabimicrobium amorphum</name>
    <dbReference type="NCBI Taxonomy" id="2596890"/>
    <lineage>
        <taxon>Bacteria</taxon>
        <taxon>Pseudomonadati</taxon>
        <taxon>Planctomycetota</taxon>
        <taxon>Candidatus Uabimicrobiia</taxon>
        <taxon>Candidatus Uabimicrobiales</taxon>
        <taxon>Candidatus Uabimicrobiaceae</taxon>
        <taxon>Candidatus Uabimicrobium</taxon>
    </lineage>
</organism>
<dbReference type="EMBL" id="AP019860">
    <property type="protein sequence ID" value="BBM85146.1"/>
    <property type="molecule type" value="Genomic_DNA"/>
</dbReference>
<protein>
    <submittedName>
        <fullName evidence="2">Uncharacterized protein</fullName>
    </submittedName>
</protein>
<evidence type="ECO:0000313" key="2">
    <source>
        <dbReference type="EMBL" id="BBM85146.1"/>
    </source>
</evidence>
<keyword evidence="3" id="KW-1185">Reference proteome</keyword>
<sequence>MDKQNSANAPVKPMMFAFILGWCLFLVPFMVFLAVPLIVIGIIAAVVCLVKGEKKWGIRGLLFGFIVSPGLFYLGLWISAKFLVG</sequence>
<dbReference type="Proteomes" id="UP000326354">
    <property type="component" value="Chromosome"/>
</dbReference>
<evidence type="ECO:0000313" key="3">
    <source>
        <dbReference type="Proteomes" id="UP000326354"/>
    </source>
</evidence>
<reference evidence="2 3" key="1">
    <citation type="submission" date="2019-08" db="EMBL/GenBank/DDBJ databases">
        <title>Complete genome sequence of Candidatus Uab amorphum.</title>
        <authorList>
            <person name="Shiratori T."/>
            <person name="Suzuki S."/>
            <person name="Kakizawa Y."/>
            <person name="Ishida K."/>
        </authorList>
    </citation>
    <scope>NUCLEOTIDE SEQUENCE [LARGE SCALE GENOMIC DNA]</scope>
    <source>
        <strain evidence="2 3">SRT547</strain>
    </source>
</reference>
<proteinExistence type="predicted"/>
<gene>
    <name evidence="2" type="ORF">UABAM_03509</name>
</gene>
<dbReference type="RefSeq" id="WP_151969265.1">
    <property type="nucleotide sequence ID" value="NZ_AP019860.1"/>
</dbReference>
<keyword evidence="1" id="KW-1133">Transmembrane helix</keyword>
<keyword evidence="1" id="KW-0812">Transmembrane</keyword>
<accession>A0A5S9F3X3</accession>
<dbReference type="AlphaFoldDB" id="A0A5S9F3X3"/>
<keyword evidence="1" id="KW-0472">Membrane</keyword>